<name>A0A9N8VFD7_9GLOM</name>
<dbReference type="InterPro" id="IPR009057">
    <property type="entry name" value="Homeodomain-like_sf"/>
</dbReference>
<organism evidence="1 2">
    <name type="scientific">Ambispora gerdemannii</name>
    <dbReference type="NCBI Taxonomy" id="144530"/>
    <lineage>
        <taxon>Eukaryota</taxon>
        <taxon>Fungi</taxon>
        <taxon>Fungi incertae sedis</taxon>
        <taxon>Mucoromycota</taxon>
        <taxon>Glomeromycotina</taxon>
        <taxon>Glomeromycetes</taxon>
        <taxon>Archaeosporales</taxon>
        <taxon>Ambisporaceae</taxon>
        <taxon>Ambispora</taxon>
    </lineage>
</organism>
<keyword evidence="2" id="KW-1185">Reference proteome</keyword>
<protein>
    <submittedName>
        <fullName evidence="1">3403_t:CDS:1</fullName>
    </submittedName>
</protein>
<evidence type="ECO:0000313" key="1">
    <source>
        <dbReference type="EMBL" id="CAG8451160.1"/>
    </source>
</evidence>
<comment type="caution">
    <text evidence="1">The sequence shown here is derived from an EMBL/GenBank/DDBJ whole genome shotgun (WGS) entry which is preliminary data.</text>
</comment>
<dbReference type="SUPFAM" id="SSF46689">
    <property type="entry name" value="Homeodomain-like"/>
    <property type="match status" value="1"/>
</dbReference>
<sequence>MSNIIHIKSEPEDSSIIFIKEEEISNPNFSSSSSTNVKNELIEVDSDSDSVQLARGRLSTKWTKQEEKILLDAWKLNPPNFSNLTLDLPNRDRRNIKRKFDKMVATIYNHFNLE</sequence>
<evidence type="ECO:0000313" key="2">
    <source>
        <dbReference type="Proteomes" id="UP000789831"/>
    </source>
</evidence>
<accession>A0A9N8VFD7</accession>
<gene>
    <name evidence="1" type="ORF">AGERDE_LOCUS1741</name>
</gene>
<dbReference type="Proteomes" id="UP000789831">
    <property type="component" value="Unassembled WGS sequence"/>
</dbReference>
<proteinExistence type="predicted"/>
<dbReference type="OrthoDB" id="2143914at2759"/>
<reference evidence="1" key="1">
    <citation type="submission" date="2021-06" db="EMBL/GenBank/DDBJ databases">
        <authorList>
            <person name="Kallberg Y."/>
            <person name="Tangrot J."/>
            <person name="Rosling A."/>
        </authorList>
    </citation>
    <scope>NUCLEOTIDE SEQUENCE</scope>
    <source>
        <strain evidence="1">MT106</strain>
    </source>
</reference>
<dbReference type="AlphaFoldDB" id="A0A9N8VFD7"/>
<dbReference type="EMBL" id="CAJVPL010000127">
    <property type="protein sequence ID" value="CAG8451160.1"/>
    <property type="molecule type" value="Genomic_DNA"/>
</dbReference>